<dbReference type="InterPro" id="IPR052038">
    <property type="entry name" value="Type-VII_TA_antitoxin"/>
</dbReference>
<evidence type="ECO:0000313" key="11">
    <source>
        <dbReference type="EMBL" id="RFO95121.1"/>
    </source>
</evidence>
<proteinExistence type="inferred from homology"/>
<evidence type="ECO:0000256" key="9">
    <source>
        <dbReference type="ARBA" id="ARBA00038276"/>
    </source>
</evidence>
<dbReference type="Proteomes" id="UP000260665">
    <property type="component" value="Unassembled WGS sequence"/>
</dbReference>
<comment type="cofactor">
    <cofactor evidence="1">
        <name>Mg(2+)</name>
        <dbReference type="ChEBI" id="CHEBI:18420"/>
    </cofactor>
</comment>
<dbReference type="EMBL" id="QFZK01000022">
    <property type="protein sequence ID" value="RFO95121.1"/>
    <property type="molecule type" value="Genomic_DNA"/>
</dbReference>
<keyword evidence="2" id="KW-1277">Toxin-antitoxin system</keyword>
<dbReference type="RefSeq" id="WP_117179957.1">
    <property type="nucleotide sequence ID" value="NZ_QFZK01000022.1"/>
</dbReference>
<evidence type="ECO:0000256" key="3">
    <source>
        <dbReference type="ARBA" id="ARBA00022679"/>
    </source>
</evidence>
<evidence type="ECO:0000256" key="4">
    <source>
        <dbReference type="ARBA" id="ARBA00022695"/>
    </source>
</evidence>
<dbReference type="GO" id="GO:0016779">
    <property type="term" value="F:nucleotidyltransferase activity"/>
    <property type="evidence" value="ECO:0007669"/>
    <property type="project" value="UniProtKB-KW"/>
</dbReference>
<keyword evidence="7" id="KW-0067">ATP-binding</keyword>
<evidence type="ECO:0000256" key="7">
    <source>
        <dbReference type="ARBA" id="ARBA00022840"/>
    </source>
</evidence>
<protein>
    <submittedName>
        <fullName evidence="11">Nucleotidyltransferase</fullName>
    </submittedName>
</protein>
<keyword evidence="5" id="KW-0479">Metal-binding</keyword>
<dbReference type="OrthoDB" id="561385at2"/>
<gene>
    <name evidence="11" type="ORF">DIC66_20040</name>
</gene>
<evidence type="ECO:0000256" key="2">
    <source>
        <dbReference type="ARBA" id="ARBA00022649"/>
    </source>
</evidence>
<comment type="similarity">
    <text evidence="9">Belongs to the MntA antitoxin family.</text>
</comment>
<evidence type="ECO:0000256" key="8">
    <source>
        <dbReference type="ARBA" id="ARBA00022842"/>
    </source>
</evidence>
<dbReference type="PANTHER" id="PTHR33571">
    <property type="entry name" value="SSL8005 PROTEIN"/>
    <property type="match status" value="1"/>
</dbReference>
<evidence type="ECO:0000313" key="12">
    <source>
        <dbReference type="Proteomes" id="UP000260665"/>
    </source>
</evidence>
<dbReference type="AlphaFoldDB" id="A0A3E1R7F5"/>
<evidence type="ECO:0000259" key="10">
    <source>
        <dbReference type="Pfam" id="PF01909"/>
    </source>
</evidence>
<feature type="domain" description="Polymerase nucleotidyl transferase" evidence="10">
    <location>
        <begin position="16"/>
        <end position="96"/>
    </location>
</feature>
<organism evidence="11 12">
    <name type="scientific">Rhodoferax lacus</name>
    <dbReference type="NCBI Taxonomy" id="2184758"/>
    <lineage>
        <taxon>Bacteria</taxon>
        <taxon>Pseudomonadati</taxon>
        <taxon>Pseudomonadota</taxon>
        <taxon>Betaproteobacteria</taxon>
        <taxon>Burkholderiales</taxon>
        <taxon>Comamonadaceae</taxon>
        <taxon>Rhodoferax</taxon>
    </lineage>
</organism>
<dbReference type="PANTHER" id="PTHR33571:SF12">
    <property type="entry name" value="BSL3053 PROTEIN"/>
    <property type="match status" value="1"/>
</dbReference>
<dbReference type="GO" id="GO:0005524">
    <property type="term" value="F:ATP binding"/>
    <property type="evidence" value="ECO:0007669"/>
    <property type="project" value="UniProtKB-KW"/>
</dbReference>
<name>A0A3E1R7F5_9BURK</name>
<keyword evidence="12" id="KW-1185">Reference proteome</keyword>
<sequence length="100" mass="11065">MPINRRPSEVLRTHREFIRDVALLHRTENLRVFGSVLRGEDTESSDLDLLVDPLPGATLLDLGAIQIELEEALGIAVDVLTPGDLPERFRAQVLSEAVPV</sequence>
<evidence type="ECO:0000256" key="1">
    <source>
        <dbReference type="ARBA" id="ARBA00001946"/>
    </source>
</evidence>
<dbReference type="SUPFAM" id="SSF81301">
    <property type="entry name" value="Nucleotidyltransferase"/>
    <property type="match status" value="1"/>
</dbReference>
<keyword evidence="8" id="KW-0460">Magnesium</keyword>
<evidence type="ECO:0000256" key="6">
    <source>
        <dbReference type="ARBA" id="ARBA00022741"/>
    </source>
</evidence>
<dbReference type="Pfam" id="PF01909">
    <property type="entry name" value="NTP_transf_2"/>
    <property type="match status" value="1"/>
</dbReference>
<dbReference type="InterPro" id="IPR043519">
    <property type="entry name" value="NT_sf"/>
</dbReference>
<keyword evidence="4" id="KW-0548">Nucleotidyltransferase</keyword>
<accession>A0A3E1R7F5</accession>
<dbReference type="InterPro" id="IPR002934">
    <property type="entry name" value="Polymerase_NTP_transf_dom"/>
</dbReference>
<keyword evidence="3 11" id="KW-0808">Transferase</keyword>
<reference evidence="11 12" key="1">
    <citation type="submission" date="2018-05" db="EMBL/GenBank/DDBJ databases">
        <title>Rhodoferax soyangensis sp.nov., isolated from an oligotrophic freshwater lake.</title>
        <authorList>
            <person name="Park M."/>
        </authorList>
    </citation>
    <scope>NUCLEOTIDE SEQUENCE [LARGE SCALE GENOMIC DNA]</scope>
    <source>
        <strain evidence="11 12">IMCC26218</strain>
    </source>
</reference>
<evidence type="ECO:0000256" key="5">
    <source>
        <dbReference type="ARBA" id="ARBA00022723"/>
    </source>
</evidence>
<dbReference type="GO" id="GO:0046872">
    <property type="term" value="F:metal ion binding"/>
    <property type="evidence" value="ECO:0007669"/>
    <property type="project" value="UniProtKB-KW"/>
</dbReference>
<comment type="caution">
    <text evidence="11">The sequence shown here is derived from an EMBL/GenBank/DDBJ whole genome shotgun (WGS) entry which is preliminary data.</text>
</comment>
<keyword evidence="6" id="KW-0547">Nucleotide-binding</keyword>
<dbReference type="Gene3D" id="3.30.460.10">
    <property type="entry name" value="Beta Polymerase, domain 2"/>
    <property type="match status" value="1"/>
</dbReference>
<dbReference type="CDD" id="cd05403">
    <property type="entry name" value="NT_KNTase_like"/>
    <property type="match status" value="1"/>
</dbReference>